<dbReference type="SUPFAM" id="SSF51126">
    <property type="entry name" value="Pectin lyase-like"/>
    <property type="match status" value="1"/>
</dbReference>
<gene>
    <name evidence="1" type="ORF">LCGC14_2747130</name>
</gene>
<name>A0A0F9BUI1_9ZZZZ</name>
<dbReference type="InterPro" id="IPR011050">
    <property type="entry name" value="Pectin_lyase_fold/virulence"/>
</dbReference>
<comment type="caution">
    <text evidence="1">The sequence shown here is derived from an EMBL/GenBank/DDBJ whole genome shotgun (WGS) entry which is preliminary data.</text>
</comment>
<dbReference type="EMBL" id="LAZR01050132">
    <property type="protein sequence ID" value="KKK88046.1"/>
    <property type="molecule type" value="Genomic_DNA"/>
</dbReference>
<sequence>MARAGPVTGQFTGNRSYLGNVNFAQGAAGASFNFVKQGTNIWYVDSGKTSGTSGGGTTWDTAFMTLLEAVTKAGAYDTILIAPNSIQTIASGGITITQDGLKIFGAGSSEAGKQSALKLSAGTSPMFTITADRVEIAGLNLSCRIAYPAIQIGDTNGLAHYFIHIHDCFLDGYGTATWGITNGPTASDWTAQADSPGLVVENCYFSSFATAAIDANGTEDTYRNNTIHVATDTIGIDVSRTGGGRNPFLIIDNLFYGLANASTTAIKFAGNTTVGGGIVARNLLAGSFNTTISNNTGDAGVENYQGTT</sequence>
<proteinExistence type="predicted"/>
<evidence type="ECO:0008006" key="2">
    <source>
        <dbReference type="Google" id="ProtNLM"/>
    </source>
</evidence>
<organism evidence="1">
    <name type="scientific">marine sediment metagenome</name>
    <dbReference type="NCBI Taxonomy" id="412755"/>
    <lineage>
        <taxon>unclassified sequences</taxon>
        <taxon>metagenomes</taxon>
        <taxon>ecological metagenomes</taxon>
    </lineage>
</organism>
<dbReference type="AlphaFoldDB" id="A0A0F9BUI1"/>
<protein>
    <recommendedName>
        <fullName evidence="2">Right handed beta helix domain-containing protein</fullName>
    </recommendedName>
</protein>
<accession>A0A0F9BUI1</accession>
<evidence type="ECO:0000313" key="1">
    <source>
        <dbReference type="EMBL" id="KKK88046.1"/>
    </source>
</evidence>
<reference evidence="1" key="1">
    <citation type="journal article" date="2015" name="Nature">
        <title>Complex archaea that bridge the gap between prokaryotes and eukaryotes.</title>
        <authorList>
            <person name="Spang A."/>
            <person name="Saw J.H."/>
            <person name="Jorgensen S.L."/>
            <person name="Zaremba-Niedzwiedzka K."/>
            <person name="Martijn J."/>
            <person name="Lind A.E."/>
            <person name="van Eijk R."/>
            <person name="Schleper C."/>
            <person name="Guy L."/>
            <person name="Ettema T.J."/>
        </authorList>
    </citation>
    <scope>NUCLEOTIDE SEQUENCE</scope>
</reference>
<feature type="non-terminal residue" evidence="1">
    <location>
        <position position="308"/>
    </location>
</feature>